<comment type="caution">
    <text evidence="1">The sequence shown here is derived from an EMBL/GenBank/DDBJ whole genome shotgun (WGS) entry which is preliminary data.</text>
</comment>
<proteinExistence type="predicted"/>
<dbReference type="EMBL" id="JAYMGO010000019">
    <property type="protein sequence ID" value="KAL1256121.1"/>
    <property type="molecule type" value="Genomic_DNA"/>
</dbReference>
<evidence type="ECO:0000313" key="2">
    <source>
        <dbReference type="Proteomes" id="UP001558613"/>
    </source>
</evidence>
<dbReference type="Proteomes" id="UP001558613">
    <property type="component" value="Unassembled WGS sequence"/>
</dbReference>
<accession>A0ABR3LVS7</accession>
<sequence length="76" mass="9203">MLQHFYIIPYQLYSWKSVALKLFNVKPSLFPNQQRNDTCVYELRLEIRKALARWKDRTLALRRSGWFIFFSLSSCV</sequence>
<evidence type="ECO:0000313" key="1">
    <source>
        <dbReference type="EMBL" id="KAL1256121.1"/>
    </source>
</evidence>
<name>A0ABR3LVS7_9TELE</name>
<reference evidence="1 2" key="1">
    <citation type="submission" date="2023-09" db="EMBL/GenBank/DDBJ databases">
        <authorList>
            <person name="Wang M."/>
        </authorList>
    </citation>
    <scope>NUCLEOTIDE SEQUENCE [LARGE SCALE GENOMIC DNA]</scope>
    <source>
        <strain evidence="1">GT-2023</strain>
        <tissue evidence="1">Liver</tissue>
    </source>
</reference>
<organism evidence="1 2">
    <name type="scientific">Cirrhinus molitorella</name>
    <name type="common">mud carp</name>
    <dbReference type="NCBI Taxonomy" id="172907"/>
    <lineage>
        <taxon>Eukaryota</taxon>
        <taxon>Metazoa</taxon>
        <taxon>Chordata</taxon>
        <taxon>Craniata</taxon>
        <taxon>Vertebrata</taxon>
        <taxon>Euteleostomi</taxon>
        <taxon>Actinopterygii</taxon>
        <taxon>Neopterygii</taxon>
        <taxon>Teleostei</taxon>
        <taxon>Ostariophysi</taxon>
        <taxon>Cypriniformes</taxon>
        <taxon>Cyprinidae</taxon>
        <taxon>Labeoninae</taxon>
        <taxon>Labeonini</taxon>
        <taxon>Cirrhinus</taxon>
    </lineage>
</organism>
<gene>
    <name evidence="1" type="ORF">QQF64_014182</name>
</gene>
<protein>
    <submittedName>
        <fullName evidence="1">Uncharacterized protein</fullName>
    </submittedName>
</protein>
<keyword evidence="2" id="KW-1185">Reference proteome</keyword>